<accession>A0A9D5JY79</accession>
<dbReference type="PROSITE" id="PS50112">
    <property type="entry name" value="PAS"/>
    <property type="match status" value="2"/>
</dbReference>
<dbReference type="Gene3D" id="1.10.287.130">
    <property type="match status" value="1"/>
</dbReference>
<evidence type="ECO:0000256" key="5">
    <source>
        <dbReference type="ARBA" id="ARBA00022679"/>
    </source>
</evidence>
<dbReference type="SMART" id="SM00448">
    <property type="entry name" value="REC"/>
    <property type="match status" value="1"/>
</dbReference>
<dbReference type="Proteomes" id="UP000649604">
    <property type="component" value="Unassembled WGS sequence"/>
</dbReference>
<evidence type="ECO:0000256" key="11">
    <source>
        <dbReference type="ARBA" id="ARBA00023306"/>
    </source>
</evidence>
<feature type="domain" description="PAC" evidence="17">
    <location>
        <begin position="100"/>
        <end position="152"/>
    </location>
</feature>
<dbReference type="Pfam" id="PF08447">
    <property type="entry name" value="PAS_3"/>
    <property type="match status" value="1"/>
</dbReference>
<protein>
    <recommendedName>
        <fullName evidence="3">histidine kinase</fullName>
        <ecNumber evidence="3">2.7.13.3</ecNumber>
    </recommendedName>
</protein>
<dbReference type="InterPro" id="IPR013655">
    <property type="entry name" value="PAS_fold_3"/>
</dbReference>
<dbReference type="InterPro" id="IPR005467">
    <property type="entry name" value="His_kinase_dom"/>
</dbReference>
<dbReference type="InterPro" id="IPR003661">
    <property type="entry name" value="HisK_dim/P_dom"/>
</dbReference>
<keyword evidence="7" id="KW-0418">Kinase</keyword>
<evidence type="ECO:0000256" key="9">
    <source>
        <dbReference type="ARBA" id="ARBA00023012"/>
    </source>
</evidence>
<feature type="non-terminal residue" evidence="18">
    <location>
        <position position="1"/>
    </location>
</feature>
<dbReference type="PROSITE" id="PS50110">
    <property type="entry name" value="RESPONSE_REGULATORY"/>
    <property type="match status" value="1"/>
</dbReference>
<comment type="caution">
    <text evidence="18">The sequence shown here is derived from an EMBL/GenBank/DDBJ whole genome shotgun (WGS) entry which is preliminary data.</text>
</comment>
<feature type="domain" description="Response regulatory" evidence="15">
    <location>
        <begin position="686"/>
        <end position="802"/>
    </location>
</feature>
<evidence type="ECO:0000256" key="3">
    <source>
        <dbReference type="ARBA" id="ARBA00012438"/>
    </source>
</evidence>
<dbReference type="FunFam" id="1.10.287.130:FF:000038">
    <property type="entry name" value="Sensory transduction histidine kinase"/>
    <property type="match status" value="1"/>
</dbReference>
<dbReference type="InterPro" id="IPR035965">
    <property type="entry name" value="PAS-like_dom_sf"/>
</dbReference>
<keyword evidence="6" id="KW-0547">Nucleotide-binding</keyword>
<evidence type="ECO:0000259" key="15">
    <source>
        <dbReference type="PROSITE" id="PS50110"/>
    </source>
</evidence>
<dbReference type="InterPro" id="IPR004358">
    <property type="entry name" value="Sig_transdc_His_kin-like_C"/>
</dbReference>
<keyword evidence="5" id="KW-0808">Transferase</keyword>
<dbReference type="NCBIfam" id="TIGR00229">
    <property type="entry name" value="sensory_box"/>
    <property type="match status" value="2"/>
</dbReference>
<dbReference type="InterPro" id="IPR013656">
    <property type="entry name" value="PAS_4"/>
</dbReference>
<dbReference type="InterPro" id="IPR011006">
    <property type="entry name" value="CheY-like_superfamily"/>
</dbReference>
<dbReference type="Gene3D" id="3.30.565.10">
    <property type="entry name" value="Histidine kinase-like ATPase, C-terminal domain"/>
    <property type="match status" value="1"/>
</dbReference>
<dbReference type="Gene3D" id="3.40.50.2300">
    <property type="match status" value="1"/>
</dbReference>
<dbReference type="InterPro" id="IPR003594">
    <property type="entry name" value="HATPase_dom"/>
</dbReference>
<dbReference type="SUPFAM" id="SSF55785">
    <property type="entry name" value="PYP-like sensor domain (PAS domain)"/>
    <property type="match status" value="3"/>
</dbReference>
<evidence type="ECO:0000256" key="12">
    <source>
        <dbReference type="PROSITE-ProRule" id="PRU00169"/>
    </source>
</evidence>
<keyword evidence="4 12" id="KW-0597">Phosphoprotein</keyword>
<dbReference type="EMBL" id="WJJP01000568">
    <property type="protein sequence ID" value="MBD3326358.1"/>
    <property type="molecule type" value="Genomic_DNA"/>
</dbReference>
<dbReference type="PROSITE" id="PS50113">
    <property type="entry name" value="PAC"/>
    <property type="match status" value="2"/>
</dbReference>
<evidence type="ECO:0000313" key="19">
    <source>
        <dbReference type="Proteomes" id="UP000649604"/>
    </source>
</evidence>
<dbReference type="InterPro" id="IPR001610">
    <property type="entry name" value="PAC"/>
</dbReference>
<dbReference type="CDD" id="cd00130">
    <property type="entry name" value="PAS"/>
    <property type="match status" value="2"/>
</dbReference>
<organism evidence="18 19">
    <name type="scientific">candidate division KSB3 bacterium</name>
    <dbReference type="NCBI Taxonomy" id="2044937"/>
    <lineage>
        <taxon>Bacteria</taxon>
        <taxon>candidate division KSB3</taxon>
    </lineage>
</organism>
<dbReference type="AlphaFoldDB" id="A0A9D5JY79"/>
<gene>
    <name evidence="18" type="ORF">GF339_17365</name>
</gene>
<dbReference type="InterPro" id="IPR001789">
    <property type="entry name" value="Sig_transdc_resp-reg_receiver"/>
</dbReference>
<feature type="domain" description="PAC" evidence="17">
    <location>
        <begin position="229"/>
        <end position="281"/>
    </location>
</feature>
<feature type="domain" description="PAS" evidence="16">
    <location>
        <begin position="25"/>
        <end position="98"/>
    </location>
</feature>
<dbReference type="Pfam" id="PF02518">
    <property type="entry name" value="HATPase_c"/>
    <property type="match status" value="1"/>
</dbReference>
<dbReference type="InterPro" id="IPR036097">
    <property type="entry name" value="HisK_dim/P_sf"/>
</dbReference>
<evidence type="ECO:0000313" key="18">
    <source>
        <dbReference type="EMBL" id="MBD3326358.1"/>
    </source>
</evidence>
<feature type="domain" description="Histidine kinase" evidence="14">
    <location>
        <begin position="438"/>
        <end position="662"/>
    </location>
</feature>
<evidence type="ECO:0000256" key="7">
    <source>
        <dbReference type="ARBA" id="ARBA00022777"/>
    </source>
</evidence>
<dbReference type="CDD" id="cd00082">
    <property type="entry name" value="HisKA"/>
    <property type="match status" value="1"/>
</dbReference>
<dbReference type="SUPFAM" id="SSF55874">
    <property type="entry name" value="ATPase domain of HSP90 chaperone/DNA topoisomerase II/histidine kinase"/>
    <property type="match status" value="1"/>
</dbReference>
<evidence type="ECO:0000256" key="10">
    <source>
        <dbReference type="ARBA" id="ARBA00023136"/>
    </source>
</evidence>
<name>A0A9D5JY79_9BACT</name>
<dbReference type="InterPro" id="IPR036890">
    <property type="entry name" value="HATPase_C_sf"/>
</dbReference>
<keyword evidence="9" id="KW-0902">Two-component regulatory system</keyword>
<proteinExistence type="predicted"/>
<comment type="catalytic activity">
    <reaction evidence="1">
        <text>ATP + protein L-histidine = ADP + protein N-phospho-L-histidine.</text>
        <dbReference type="EC" id="2.7.13.3"/>
    </reaction>
</comment>
<dbReference type="PANTHER" id="PTHR43047">
    <property type="entry name" value="TWO-COMPONENT HISTIDINE PROTEIN KINASE"/>
    <property type="match status" value="1"/>
</dbReference>
<dbReference type="Pfam" id="PF00512">
    <property type="entry name" value="HisKA"/>
    <property type="match status" value="1"/>
</dbReference>
<feature type="domain" description="PAS" evidence="16">
    <location>
        <begin position="153"/>
        <end position="224"/>
    </location>
</feature>
<evidence type="ECO:0000256" key="1">
    <source>
        <dbReference type="ARBA" id="ARBA00000085"/>
    </source>
</evidence>
<dbReference type="PROSITE" id="PS50109">
    <property type="entry name" value="HIS_KIN"/>
    <property type="match status" value="1"/>
</dbReference>
<dbReference type="SMART" id="SM00387">
    <property type="entry name" value="HATPase_c"/>
    <property type="match status" value="1"/>
</dbReference>
<dbReference type="GO" id="GO:0016020">
    <property type="term" value="C:membrane"/>
    <property type="evidence" value="ECO:0007669"/>
    <property type="project" value="UniProtKB-SubCell"/>
</dbReference>
<dbReference type="Pfam" id="PF00072">
    <property type="entry name" value="Response_reg"/>
    <property type="match status" value="1"/>
</dbReference>
<dbReference type="SUPFAM" id="SSF52172">
    <property type="entry name" value="CheY-like"/>
    <property type="match status" value="1"/>
</dbReference>
<evidence type="ECO:0000256" key="2">
    <source>
        <dbReference type="ARBA" id="ARBA00004370"/>
    </source>
</evidence>
<dbReference type="Pfam" id="PF08448">
    <property type="entry name" value="PAS_4"/>
    <property type="match status" value="1"/>
</dbReference>
<reference evidence="18" key="1">
    <citation type="submission" date="2019-11" db="EMBL/GenBank/DDBJ databases">
        <title>Microbial mats filling the niche in hypersaline microbial mats.</title>
        <authorList>
            <person name="Wong H.L."/>
            <person name="Macleod F.I."/>
            <person name="White R.A. III"/>
            <person name="Burns B.P."/>
        </authorList>
    </citation>
    <scope>NUCLEOTIDE SEQUENCE</scope>
    <source>
        <strain evidence="18">Rbin_158</strain>
    </source>
</reference>
<dbReference type="InterPro" id="IPR000700">
    <property type="entry name" value="PAS-assoc_C"/>
</dbReference>
<evidence type="ECO:0000256" key="13">
    <source>
        <dbReference type="SAM" id="Coils"/>
    </source>
</evidence>
<dbReference type="PRINTS" id="PR00344">
    <property type="entry name" value="BCTRLSENSOR"/>
</dbReference>
<sequence length="893" mass="101527">DISFALHSLDQEERRKQMEQALQESEKKFRELVENIEEVFWVKDVHTGQLLYLSPAYEKLWGRSVQSAYDHPGSFLDTVHPADRDKALVHYQQSLQGRPVTAEYRIIRPDHSLRWVWVKTMCISDEAGTQTRQIGIAEDITDRKQAEEQIQWERDRSQQYLDIAEVIFVAQDADQRVSLINKKGCEILGYEEHEVLGKNWFDHFLPPADRSTVKAVFEQVITGNIGAVEYHENSVVTKEGDTKLIAWHNSAIRDESGQIVGLLSSGEDITQRRQAEEELHQHREHLEELVKARTAELHQEIAERRRTEKALNQWAAFVRLNPSPVLRFDPSGRVILANPAAHDIIGTDSFEELLLHDIFMNLTLEQMQTIIQSGKIISFEHKNGSTYYHFIVRGVPEFQVGHLYGIDITARKQAEQELAAAKEAAESANKAKSQFLAHMSHELRTPLNAILGYAQILKTAENLTKRQYESLQTIHSSGEHLLNLINEILDLSKIEAGKLDLQYSEFHLPAFLTRIAEIIRVRAEQQDITFRYDADPALPPGVQADEKRLREVLINLLDNAVKFTEEQGTVTLRVDCQPSHDAASSMTLHFEVNDTGIGIPPEQQEDIFLPFQQIEQRRFSSQGTGLGLAISRKLVEKMGGRLHVESTPGQGSLFWFDIDVLITEHPVETPSTARQKIVGYQGRPRTVLIVDDAAENRAVLVSMLWSLGFDVLEAENGQECLDKAIQTYPDIIFLDLRMPVLDGFGATQHIRSTPDIQDVKIIAVSASVFEATRKRALDIGFDDFLIKPVQLETLLSLLQTHLNLEWTYEDAPEEPLTPAPEEPFQVPPLPPSDRAHICHLAQLGMSKPLIAVLDTLEDHDPAWLPCLEKLRHYVKNYQFDQIVELLQAQNDET</sequence>
<dbReference type="GO" id="GO:0005524">
    <property type="term" value="F:ATP binding"/>
    <property type="evidence" value="ECO:0007669"/>
    <property type="project" value="UniProtKB-KW"/>
</dbReference>
<comment type="subcellular location">
    <subcellularLocation>
        <location evidence="2">Membrane</location>
    </subcellularLocation>
</comment>
<dbReference type="SMART" id="SM00091">
    <property type="entry name" value="PAS"/>
    <property type="match status" value="3"/>
</dbReference>
<evidence type="ECO:0000259" key="16">
    <source>
        <dbReference type="PROSITE" id="PS50112"/>
    </source>
</evidence>
<evidence type="ECO:0000259" key="14">
    <source>
        <dbReference type="PROSITE" id="PS50109"/>
    </source>
</evidence>
<feature type="modified residue" description="4-aspartylphosphate" evidence="12">
    <location>
        <position position="735"/>
    </location>
</feature>
<feature type="coiled-coil region" evidence="13">
    <location>
        <begin position="8"/>
        <end position="35"/>
    </location>
</feature>
<dbReference type="CDD" id="cd16922">
    <property type="entry name" value="HATPase_EvgS-ArcB-TorS-like"/>
    <property type="match status" value="1"/>
</dbReference>
<evidence type="ECO:0000256" key="6">
    <source>
        <dbReference type="ARBA" id="ARBA00022741"/>
    </source>
</evidence>
<dbReference type="EC" id="2.7.13.3" evidence="3"/>
<keyword evidence="8" id="KW-0067">ATP-binding</keyword>
<evidence type="ECO:0000256" key="8">
    <source>
        <dbReference type="ARBA" id="ARBA00022840"/>
    </source>
</evidence>
<dbReference type="Gene3D" id="3.30.450.20">
    <property type="entry name" value="PAS domain"/>
    <property type="match status" value="3"/>
</dbReference>
<dbReference type="CDD" id="cd17546">
    <property type="entry name" value="REC_hyHK_CKI1_RcsC-like"/>
    <property type="match status" value="1"/>
</dbReference>
<evidence type="ECO:0000256" key="4">
    <source>
        <dbReference type="ARBA" id="ARBA00022553"/>
    </source>
</evidence>
<keyword evidence="11" id="KW-0131">Cell cycle</keyword>
<dbReference type="SMART" id="SM00086">
    <property type="entry name" value="PAC"/>
    <property type="match status" value="2"/>
</dbReference>
<dbReference type="GO" id="GO:0000155">
    <property type="term" value="F:phosphorelay sensor kinase activity"/>
    <property type="evidence" value="ECO:0007669"/>
    <property type="project" value="InterPro"/>
</dbReference>
<dbReference type="InterPro" id="IPR000014">
    <property type="entry name" value="PAS"/>
</dbReference>
<dbReference type="SMART" id="SM00388">
    <property type="entry name" value="HisKA"/>
    <property type="match status" value="1"/>
</dbReference>
<dbReference type="FunFam" id="3.30.565.10:FF:000010">
    <property type="entry name" value="Sensor histidine kinase RcsC"/>
    <property type="match status" value="1"/>
</dbReference>
<evidence type="ECO:0000259" key="17">
    <source>
        <dbReference type="PROSITE" id="PS50113"/>
    </source>
</evidence>
<keyword evidence="13" id="KW-0175">Coiled coil</keyword>
<dbReference type="Pfam" id="PF13188">
    <property type="entry name" value="PAS_8"/>
    <property type="match status" value="1"/>
</dbReference>
<keyword evidence="10" id="KW-0472">Membrane</keyword>
<dbReference type="SUPFAM" id="SSF47384">
    <property type="entry name" value="Homodimeric domain of signal transducing histidine kinase"/>
    <property type="match status" value="1"/>
</dbReference>